<proteinExistence type="predicted"/>
<reference evidence="2" key="1">
    <citation type="submission" date="2019-08" db="EMBL/GenBank/DDBJ databases">
        <title>Genomic characterization of a novel candidate phylum (ARYD3) from a high temperature, high salinity tertiary oil reservoir in north central Oklahoma, USA.</title>
        <authorList>
            <person name="Youssef N.H."/>
            <person name="Yadav A."/>
            <person name="Elshahed M.S."/>
        </authorList>
    </citation>
    <scope>NUCLEOTIDE SEQUENCE [LARGE SCALE GENOMIC DNA]</scope>
    <source>
        <strain evidence="2">ARYD3</strain>
    </source>
</reference>
<protein>
    <submittedName>
        <fullName evidence="2">MBL fold metallo-hydrolase</fullName>
    </submittedName>
</protein>
<comment type="caution">
    <text evidence="2">The sequence shown here is derived from an EMBL/GenBank/DDBJ whole genome shotgun (WGS) entry which is preliminary data.</text>
</comment>
<name>A0A5D0MH64_9BACT</name>
<dbReference type="AlphaFoldDB" id="A0A5D0MH64"/>
<evidence type="ECO:0000259" key="1">
    <source>
        <dbReference type="Pfam" id="PF00753"/>
    </source>
</evidence>
<dbReference type="Pfam" id="PF00753">
    <property type="entry name" value="Lactamase_B"/>
    <property type="match status" value="1"/>
</dbReference>
<dbReference type="InterPro" id="IPR036866">
    <property type="entry name" value="RibonucZ/Hydroxyglut_hydro"/>
</dbReference>
<feature type="domain" description="Metallo-beta-lactamase" evidence="1">
    <location>
        <begin position="50"/>
        <end position="142"/>
    </location>
</feature>
<keyword evidence="3" id="KW-1185">Reference proteome</keyword>
<dbReference type="PANTHER" id="PTHR13754:SF13">
    <property type="entry name" value="METALLO-BETA-LACTAMASE SUPERFAMILY PROTEIN (AFU_ORTHOLOGUE AFUA_3G07630)"/>
    <property type="match status" value="1"/>
</dbReference>
<organism evidence="2 3">
    <name type="scientific">Candidatus Mcinerneyibacterium aminivorans</name>
    <dbReference type="NCBI Taxonomy" id="2703815"/>
    <lineage>
        <taxon>Bacteria</taxon>
        <taxon>Candidatus Macinerneyibacteriota</taxon>
        <taxon>Candidatus Mcinerneyibacteria</taxon>
        <taxon>Candidatus Mcinerneyibacteriales</taxon>
        <taxon>Candidatus Mcinerneyibacteriaceae</taxon>
        <taxon>Candidatus Mcinerneyibacterium</taxon>
    </lineage>
</organism>
<dbReference type="GO" id="GO:0016787">
    <property type="term" value="F:hydrolase activity"/>
    <property type="evidence" value="ECO:0007669"/>
    <property type="project" value="UniProtKB-KW"/>
</dbReference>
<evidence type="ECO:0000313" key="3">
    <source>
        <dbReference type="Proteomes" id="UP000324143"/>
    </source>
</evidence>
<dbReference type="InterPro" id="IPR001279">
    <property type="entry name" value="Metallo-B-lactamas"/>
</dbReference>
<dbReference type="CDD" id="cd07713">
    <property type="entry name" value="DHPS-like_MBL-fold"/>
    <property type="match status" value="1"/>
</dbReference>
<dbReference type="PANTHER" id="PTHR13754">
    <property type="entry name" value="METALLO-BETA-LACTAMASE SUPERFAMILY PROTEIN"/>
    <property type="match status" value="1"/>
</dbReference>
<dbReference type="GO" id="GO:0016740">
    <property type="term" value="F:transferase activity"/>
    <property type="evidence" value="ECO:0007669"/>
    <property type="project" value="TreeGrafter"/>
</dbReference>
<evidence type="ECO:0000313" key="2">
    <source>
        <dbReference type="EMBL" id="TYB30841.1"/>
    </source>
</evidence>
<accession>A0A5D0MH64</accession>
<dbReference type="Gene3D" id="3.60.15.10">
    <property type="entry name" value="Ribonuclease Z/Hydroxyacylglutathione hydrolase-like"/>
    <property type="match status" value="1"/>
</dbReference>
<sequence>MKLLKFLIFLIFIFSFTYIAKGKTMRKNSITVVYNNYQSKKILETGWGFSAYIEFDNKKILFDTGGKGSKFLHNINGLNIDLTKLSFIFLSHNHWDHVGGFDDTAEMFSNKKVFIPEDYSIKKHEKKNINFIKKNSFSKIAKNIYTTGQLGRGIKEQSLVLDTEKGLIIITGCAHPGVENIVEEVQKNINKDIYLVIGGFHLKESSKNHTLNVINKLKNNGVINISPSHCTGDKAIELIKENWKSENFIKLYLGDKFNF</sequence>
<gene>
    <name evidence="2" type="ORF">FXF47_07125</name>
</gene>
<dbReference type="EMBL" id="VSIX01000068">
    <property type="protein sequence ID" value="TYB30841.1"/>
    <property type="molecule type" value="Genomic_DNA"/>
</dbReference>
<dbReference type="InterPro" id="IPR041712">
    <property type="entry name" value="DHPS-like_MBL-fold"/>
</dbReference>
<dbReference type="SUPFAM" id="SSF56281">
    <property type="entry name" value="Metallo-hydrolase/oxidoreductase"/>
    <property type="match status" value="1"/>
</dbReference>
<dbReference type="Proteomes" id="UP000324143">
    <property type="component" value="Unassembled WGS sequence"/>
</dbReference>
<dbReference type="InterPro" id="IPR052926">
    <property type="entry name" value="Metallo-beta-lactamase_dom"/>
</dbReference>